<evidence type="ECO:0000256" key="2">
    <source>
        <dbReference type="ARBA" id="ARBA00023002"/>
    </source>
</evidence>
<dbReference type="PROSITE" id="PS00671">
    <property type="entry name" value="D_2_HYDROXYACID_DH_3"/>
    <property type="match status" value="1"/>
</dbReference>
<dbReference type="PANTHER" id="PTHR42789:SF1">
    <property type="entry name" value="D-ISOMER SPECIFIC 2-HYDROXYACID DEHYDROGENASE FAMILY PROTEIN (AFU_ORTHOLOGUE AFUA_6G10090)"/>
    <property type="match status" value="1"/>
</dbReference>
<name>A0A261RNL4_9BORD</name>
<feature type="domain" description="D-isomer specific 2-hydroxyacid dehydrogenase catalytic" evidence="5">
    <location>
        <begin position="8"/>
        <end position="313"/>
    </location>
</feature>
<feature type="domain" description="D-isomer specific 2-hydroxyacid dehydrogenase NAD-binding" evidence="6">
    <location>
        <begin position="109"/>
        <end position="281"/>
    </location>
</feature>
<dbReference type="SUPFAM" id="SSF52283">
    <property type="entry name" value="Formate/glycerate dehydrogenase catalytic domain-like"/>
    <property type="match status" value="1"/>
</dbReference>
<dbReference type="InterPro" id="IPR036291">
    <property type="entry name" value="NAD(P)-bd_dom_sf"/>
</dbReference>
<dbReference type="SUPFAM" id="SSF51735">
    <property type="entry name" value="NAD(P)-binding Rossmann-fold domains"/>
    <property type="match status" value="1"/>
</dbReference>
<dbReference type="RefSeq" id="WP_094845471.1">
    <property type="nucleotide sequence ID" value="NZ_NEVJ01000001.1"/>
</dbReference>
<dbReference type="InterPro" id="IPR050857">
    <property type="entry name" value="D-2-hydroxyacid_DH"/>
</dbReference>
<dbReference type="Pfam" id="PF00389">
    <property type="entry name" value="2-Hacid_dh"/>
    <property type="match status" value="1"/>
</dbReference>
<keyword evidence="2 4" id="KW-0560">Oxidoreductase</keyword>
<dbReference type="Proteomes" id="UP000216857">
    <property type="component" value="Unassembled WGS sequence"/>
</dbReference>
<evidence type="ECO:0000313" key="8">
    <source>
        <dbReference type="Proteomes" id="UP000216857"/>
    </source>
</evidence>
<evidence type="ECO:0000259" key="6">
    <source>
        <dbReference type="Pfam" id="PF02826"/>
    </source>
</evidence>
<reference evidence="7" key="1">
    <citation type="submission" date="2017-05" db="EMBL/GenBank/DDBJ databases">
        <title>Complete and WGS of Bordetella genogroups.</title>
        <authorList>
            <person name="Spilker T."/>
            <person name="Lipuma J."/>
        </authorList>
    </citation>
    <scope>NUCLEOTIDE SEQUENCE</scope>
    <source>
        <strain evidence="7">AU21707</strain>
    </source>
</reference>
<dbReference type="AlphaFoldDB" id="A0A261RNL4"/>
<evidence type="ECO:0000256" key="1">
    <source>
        <dbReference type="ARBA" id="ARBA00005854"/>
    </source>
</evidence>
<dbReference type="PANTHER" id="PTHR42789">
    <property type="entry name" value="D-ISOMER SPECIFIC 2-HYDROXYACID DEHYDROGENASE FAMILY PROTEIN (AFU_ORTHOLOGUE AFUA_6G10090)"/>
    <property type="match status" value="1"/>
</dbReference>
<proteinExistence type="inferred from homology"/>
<keyword evidence="3" id="KW-0520">NAD</keyword>
<comment type="caution">
    <text evidence="7">The sequence shown here is derived from an EMBL/GenBank/DDBJ whole genome shotgun (WGS) entry which is preliminary data.</text>
</comment>
<dbReference type="EMBL" id="NEVJ01000001">
    <property type="protein sequence ID" value="OZI26367.1"/>
    <property type="molecule type" value="Genomic_DNA"/>
</dbReference>
<dbReference type="Pfam" id="PF02826">
    <property type="entry name" value="2-Hacid_dh_C"/>
    <property type="match status" value="1"/>
</dbReference>
<evidence type="ECO:0000259" key="5">
    <source>
        <dbReference type="Pfam" id="PF00389"/>
    </source>
</evidence>
<dbReference type="InterPro" id="IPR006139">
    <property type="entry name" value="D-isomer_2_OHA_DH_cat_dom"/>
</dbReference>
<dbReference type="Gene3D" id="3.40.50.720">
    <property type="entry name" value="NAD(P)-binding Rossmann-like Domain"/>
    <property type="match status" value="2"/>
</dbReference>
<dbReference type="OrthoDB" id="9805416at2"/>
<sequence length="318" mass="34032">MAADLPVVLLTDAIQADEHARLARHARVVVAPDARADTLRGLIADADVLVVRSRLPEDIFDHQTRLKGVVRHGVGVDLIPMRQADALKIPVANMPGSNTASVVEYCVNAMFHLYRNMQALALRGPSDWNDRRAQADRTLELHERTLGIVGVGTIGSALAKVALALGMKVIGLTRRPDSLPAGVAPANKADLFARADVVVLACPLTPDTRGMVDAATLAAMKPDAVLINVSRGPVVDTAALLQALQNGRLGGAALDVHDVQPIPEGLYPTALPRLLLTPHVAGITRSSMTRMSRGTVDEVLRLLRGERYANLVNPQIYD</sequence>
<evidence type="ECO:0000313" key="7">
    <source>
        <dbReference type="EMBL" id="OZI26367.1"/>
    </source>
</evidence>
<evidence type="ECO:0000256" key="3">
    <source>
        <dbReference type="ARBA" id="ARBA00023027"/>
    </source>
</evidence>
<protein>
    <submittedName>
        <fullName evidence="7">Hydroxyacid dehydrogenase</fullName>
    </submittedName>
</protein>
<accession>A0A261RNL4</accession>
<dbReference type="InterPro" id="IPR006140">
    <property type="entry name" value="D-isomer_DH_NAD-bd"/>
</dbReference>
<keyword evidence="8" id="KW-1185">Reference proteome</keyword>
<comment type="similarity">
    <text evidence="1 4">Belongs to the D-isomer specific 2-hydroxyacid dehydrogenase family.</text>
</comment>
<gene>
    <name evidence="7" type="ORF">CAL26_03275</name>
</gene>
<dbReference type="GO" id="GO:0016616">
    <property type="term" value="F:oxidoreductase activity, acting on the CH-OH group of donors, NAD or NADP as acceptor"/>
    <property type="evidence" value="ECO:0007669"/>
    <property type="project" value="InterPro"/>
</dbReference>
<organism evidence="7 8">
    <name type="scientific">Bordetella genomosp. 9</name>
    <dbReference type="NCBI Taxonomy" id="1416803"/>
    <lineage>
        <taxon>Bacteria</taxon>
        <taxon>Pseudomonadati</taxon>
        <taxon>Pseudomonadota</taxon>
        <taxon>Betaproteobacteria</taxon>
        <taxon>Burkholderiales</taxon>
        <taxon>Alcaligenaceae</taxon>
        <taxon>Bordetella</taxon>
    </lineage>
</organism>
<dbReference type="GO" id="GO:0051287">
    <property type="term" value="F:NAD binding"/>
    <property type="evidence" value="ECO:0007669"/>
    <property type="project" value="InterPro"/>
</dbReference>
<dbReference type="InterPro" id="IPR029753">
    <property type="entry name" value="D-isomer_DH_CS"/>
</dbReference>
<evidence type="ECO:0000256" key="4">
    <source>
        <dbReference type="RuleBase" id="RU003719"/>
    </source>
</evidence>